<dbReference type="Proteomes" id="UP000187203">
    <property type="component" value="Unassembled WGS sequence"/>
</dbReference>
<protein>
    <submittedName>
        <fullName evidence="2">Uncharacterized protein</fullName>
    </submittedName>
</protein>
<evidence type="ECO:0000256" key="1">
    <source>
        <dbReference type="SAM" id="MobiDB-lite"/>
    </source>
</evidence>
<name>A0A1R3GAR1_9ROSI</name>
<organism evidence="2 3">
    <name type="scientific">Corchorus olitorius</name>
    <dbReference type="NCBI Taxonomy" id="93759"/>
    <lineage>
        <taxon>Eukaryota</taxon>
        <taxon>Viridiplantae</taxon>
        <taxon>Streptophyta</taxon>
        <taxon>Embryophyta</taxon>
        <taxon>Tracheophyta</taxon>
        <taxon>Spermatophyta</taxon>
        <taxon>Magnoliopsida</taxon>
        <taxon>eudicotyledons</taxon>
        <taxon>Gunneridae</taxon>
        <taxon>Pentapetalae</taxon>
        <taxon>rosids</taxon>
        <taxon>malvids</taxon>
        <taxon>Malvales</taxon>
        <taxon>Malvaceae</taxon>
        <taxon>Grewioideae</taxon>
        <taxon>Apeibeae</taxon>
        <taxon>Corchorus</taxon>
    </lineage>
</organism>
<evidence type="ECO:0000313" key="2">
    <source>
        <dbReference type="EMBL" id="OMO55137.1"/>
    </source>
</evidence>
<feature type="region of interest" description="Disordered" evidence="1">
    <location>
        <begin position="1"/>
        <end position="32"/>
    </location>
</feature>
<comment type="caution">
    <text evidence="2">The sequence shown here is derived from an EMBL/GenBank/DDBJ whole genome shotgun (WGS) entry which is preliminary data.</text>
</comment>
<keyword evidence="3" id="KW-1185">Reference proteome</keyword>
<proteinExistence type="predicted"/>
<sequence>MAERRRENENSGRPGSSADCFIYSNPGVELGR</sequence>
<reference evidence="3" key="1">
    <citation type="submission" date="2013-09" db="EMBL/GenBank/DDBJ databases">
        <title>Corchorus olitorius genome sequencing.</title>
        <authorList>
            <person name="Alam M."/>
            <person name="Haque M.S."/>
            <person name="Islam M.S."/>
            <person name="Emdad E.M."/>
            <person name="Islam M.M."/>
            <person name="Ahmed B."/>
            <person name="Halim A."/>
            <person name="Hossen Q.M.M."/>
            <person name="Hossain M.Z."/>
            <person name="Ahmed R."/>
            <person name="Khan M.M."/>
            <person name="Islam R."/>
            <person name="Rashid M.M."/>
            <person name="Khan S.A."/>
            <person name="Rahman M.S."/>
            <person name="Alam M."/>
            <person name="Yahiya A.S."/>
            <person name="Khan M.S."/>
            <person name="Azam M.S."/>
            <person name="Haque T."/>
            <person name="Lashkar M.Z.H."/>
            <person name="Akhand A.I."/>
            <person name="Morshed G."/>
            <person name="Roy S."/>
            <person name="Uddin K.S."/>
            <person name="Rabeya T."/>
            <person name="Hossain A.S."/>
            <person name="Chowdhury A."/>
            <person name="Snigdha A.R."/>
            <person name="Mortoza M.S."/>
            <person name="Matin S.A."/>
            <person name="Hoque S.M.E."/>
            <person name="Islam M.K."/>
            <person name="Roy D.K."/>
            <person name="Haider R."/>
            <person name="Moosa M.M."/>
            <person name="Elias S.M."/>
            <person name="Hasan A.M."/>
            <person name="Jahan S."/>
            <person name="Shafiuddin M."/>
            <person name="Mahmood N."/>
            <person name="Shommy N.S."/>
        </authorList>
    </citation>
    <scope>NUCLEOTIDE SEQUENCE [LARGE SCALE GENOMIC DNA]</scope>
    <source>
        <strain evidence="3">cv. O-4</strain>
    </source>
</reference>
<accession>A0A1R3GAR1</accession>
<feature type="compositionally biased region" description="Basic and acidic residues" evidence="1">
    <location>
        <begin position="1"/>
        <end position="10"/>
    </location>
</feature>
<dbReference type="AlphaFoldDB" id="A0A1R3GAR1"/>
<evidence type="ECO:0000313" key="3">
    <source>
        <dbReference type="Proteomes" id="UP000187203"/>
    </source>
</evidence>
<gene>
    <name evidence="2" type="ORF">COLO4_36174</name>
</gene>
<dbReference type="EMBL" id="AWUE01023036">
    <property type="protein sequence ID" value="OMO55137.1"/>
    <property type="molecule type" value="Genomic_DNA"/>
</dbReference>